<evidence type="ECO:0000313" key="3">
    <source>
        <dbReference type="Proteomes" id="UP000705867"/>
    </source>
</evidence>
<dbReference type="AlphaFoldDB" id="A0A953LWL7"/>
<organism evidence="2 3">
    <name type="scientific">Candidatus Nitrobium versatile</name>
    <dbReference type="NCBI Taxonomy" id="2884831"/>
    <lineage>
        <taxon>Bacteria</taxon>
        <taxon>Pseudomonadati</taxon>
        <taxon>Nitrospirota</taxon>
        <taxon>Nitrospiria</taxon>
        <taxon>Nitrospirales</taxon>
        <taxon>Nitrospiraceae</taxon>
        <taxon>Candidatus Nitrobium</taxon>
    </lineage>
</organism>
<dbReference type="InterPro" id="IPR019092">
    <property type="entry name" value="SSO2081-like_dom"/>
</dbReference>
<evidence type="ECO:0000313" key="2">
    <source>
        <dbReference type="EMBL" id="MBZ0156061.1"/>
    </source>
</evidence>
<dbReference type="InterPro" id="IPR013413">
    <property type="entry name" value="CRISPR-assoc_prot_NE0113"/>
</dbReference>
<sequence>MLKSFMKGAAYREIFIFIAGATPQVITETICVLAARKPPVLPDELYIITTGMGRRRAEALLIEKGVLKRLADEYGIPPIPLKPDSFIIPEEPSGDPLDDIRSEQENESMGDLILSFIRKKADDPAARLHCSLSGGRKTMSFYLGAALQLFGRPWDKLYHVLVSPEFESHPEFFYKPRRDKSIEVGGRQLNTRDAEIVLAELPFIRLRGKLLLEGTGFKELVAEGQREIDIALVQPELRISLPRRTVFVGEKAIKLPPFHLMLYVAYLKYKLYRCKYPERPYCLDCTECFPSMLELTTKPALEEMAKDYMVMVPSRTGDLLHNNKDGLGTDAIRQAVSKIRKAMTEHLRDETLVSCFSITTSLKEYANTKHGIRAEKSRIRIDDAFKI</sequence>
<feature type="domain" description="CRISPR system ring nuclease SSO2081-like" evidence="1">
    <location>
        <begin position="22"/>
        <end position="210"/>
    </location>
</feature>
<reference evidence="2" key="1">
    <citation type="journal article" date="2021" name="bioRxiv">
        <title>Unraveling nitrogen, sulfur and carbon metabolic pathways and microbial community transcriptional responses to substrate deprivation and toxicity stresses in a bioreactor mimicking anoxic brackish coastal sediment conditions.</title>
        <authorList>
            <person name="Martins P.D."/>
            <person name="Echeveste M.J."/>
            <person name="Arshad A."/>
            <person name="Kurth J."/>
            <person name="Ouboter H."/>
            <person name="Jetten M.S.M."/>
            <person name="Welte C.U."/>
        </authorList>
    </citation>
    <scope>NUCLEOTIDE SEQUENCE</scope>
    <source>
        <strain evidence="2">MAG_39</strain>
    </source>
</reference>
<dbReference type="CDD" id="cd09741">
    <property type="entry name" value="Csx1_III-U"/>
    <property type="match status" value="1"/>
</dbReference>
<comment type="caution">
    <text evidence="2">The sequence shown here is derived from an EMBL/GenBank/DDBJ whole genome shotgun (WGS) entry which is preliminary data.</text>
</comment>
<proteinExistence type="predicted"/>
<protein>
    <submittedName>
        <fullName evidence="2">TIGR02584 family CRISPR-associated protein</fullName>
    </submittedName>
</protein>
<evidence type="ECO:0000259" key="1">
    <source>
        <dbReference type="Pfam" id="PF09623"/>
    </source>
</evidence>
<gene>
    <name evidence="2" type="ORF">K8I29_07575</name>
</gene>
<accession>A0A953LWL7</accession>
<dbReference type="Proteomes" id="UP000705867">
    <property type="component" value="Unassembled WGS sequence"/>
</dbReference>
<dbReference type="Pfam" id="PF09623">
    <property type="entry name" value="Cas_NE0113"/>
    <property type="match status" value="1"/>
</dbReference>
<dbReference type="EMBL" id="JAIOIV010000063">
    <property type="protein sequence ID" value="MBZ0156061.1"/>
    <property type="molecule type" value="Genomic_DNA"/>
</dbReference>
<reference evidence="2" key="2">
    <citation type="submission" date="2021-08" db="EMBL/GenBank/DDBJ databases">
        <authorList>
            <person name="Dalcin Martins P."/>
        </authorList>
    </citation>
    <scope>NUCLEOTIDE SEQUENCE</scope>
    <source>
        <strain evidence="2">MAG_39</strain>
    </source>
</reference>
<dbReference type="NCBIfam" id="TIGR02584">
    <property type="entry name" value="cas_NE0113"/>
    <property type="match status" value="1"/>
</dbReference>
<name>A0A953LWL7_9BACT</name>